<dbReference type="AlphaFoldDB" id="A0AAV8X244"/>
<feature type="region of interest" description="Disordered" evidence="2">
    <location>
        <begin position="741"/>
        <end position="781"/>
    </location>
</feature>
<feature type="region of interest" description="Disordered" evidence="2">
    <location>
        <begin position="103"/>
        <end position="124"/>
    </location>
</feature>
<dbReference type="PROSITE" id="PS50001">
    <property type="entry name" value="SH2"/>
    <property type="match status" value="1"/>
</dbReference>
<protein>
    <recommendedName>
        <fullName evidence="3">SH2 domain-containing protein</fullName>
    </recommendedName>
</protein>
<gene>
    <name evidence="4" type="ORF">NQ318_010679</name>
</gene>
<comment type="caution">
    <text evidence="4">The sequence shown here is derived from an EMBL/GenBank/DDBJ whole genome shotgun (WGS) entry which is preliminary data.</text>
</comment>
<feature type="compositionally biased region" description="Polar residues" evidence="2">
    <location>
        <begin position="348"/>
        <end position="358"/>
    </location>
</feature>
<feature type="region of interest" description="Disordered" evidence="2">
    <location>
        <begin position="633"/>
        <end position="672"/>
    </location>
</feature>
<name>A0AAV8X244_9CUCU</name>
<feature type="region of interest" description="Disordered" evidence="2">
    <location>
        <begin position="348"/>
        <end position="369"/>
    </location>
</feature>
<dbReference type="InterPro" id="IPR036860">
    <property type="entry name" value="SH2_dom_sf"/>
</dbReference>
<dbReference type="InterPro" id="IPR000980">
    <property type="entry name" value="SH2"/>
</dbReference>
<feature type="compositionally biased region" description="Polar residues" evidence="2">
    <location>
        <begin position="639"/>
        <end position="660"/>
    </location>
</feature>
<keyword evidence="5" id="KW-1185">Reference proteome</keyword>
<feature type="region of interest" description="Disordered" evidence="2">
    <location>
        <begin position="43"/>
        <end position="87"/>
    </location>
</feature>
<feature type="compositionally biased region" description="Basic and acidic residues" evidence="2">
    <location>
        <begin position="188"/>
        <end position="201"/>
    </location>
</feature>
<sequence>MPLPRKIEGENKEHVLEEYVEMLPPKDNDEYDGYLTPSQLEQNDYEAPPKFRPFEAIPSCNLPKKSNAIGKEEEKTTNGQTNALPNSSKTAVTANYVVEICTTDPDTDSKGQVENESFDPYQPKIASRELNGKQSYNLERIKQTIASNPENGETPLSKLTSKITSIFRKNTSKNAYENHTLTEDTSEREDNKVMITVKDRPLPPIPSHIKPDPNKGDNSNKDLFKKPFPIPRPNIGPVNIPNYLDLDSYRKPQNQPSSDASEAQSEEDGQLYEDTAEQVYENSKETVGNAKPIKQSKPFIPIPYLTADSGAPKSSELEDEDETQIYENTESAISKNGTKMLRPPPSIPITTNKTNQLPLPSFKNSKDDKTNKVNVGKIAVVKKHIAQAKPIPAPPPFNLPASKITSKGSSEPLVNKSGESEDAQEDQIYENTGKITETITKKRITQIKSIPATRPVNLPTNKISSKGYSLSLVNKSRESEDEEEDQIYENTGKVTNEKRAIQIKSLPSGPVLVFPSGPGKTNAYPPSFKLKKPEDEELEDEETDLIYENTGMRVTNNQPLTQVNQVFPIQNVASDLSEASEDIEEIYENTNVNLPDVGAGFYVELMRNKPVPQQAYVPSRQDKSANTFDVIDKTDAPSKHNTPFPKTQKSLWTKIQTAHTSDSEAENPAETKNVSFDLDLTLLLTQQLKEREAKQQNEGNKLIDVNVETVDKRVHDLLDDNPVERSIGSLPMKLSVKTNLSKRPLPEVPTARSSLKSINSSPLSKKKSTQSSAERPRLNYENKRLNFDPTESIRERVQSASRASRPGEYNFNDEPFYRNTDRKGAKQLLRGLEDGAFLFRPSETFFLGLTIKHSNHFYNFGLEKAENNMIRLNADGEISPEFGSLSEFVDYFINEPFTFEDRNNVVQIFLKPLLPPDLF</sequence>
<dbReference type="SUPFAM" id="SSF55550">
    <property type="entry name" value="SH2 domain"/>
    <property type="match status" value="1"/>
</dbReference>
<evidence type="ECO:0000259" key="3">
    <source>
        <dbReference type="PROSITE" id="PS50001"/>
    </source>
</evidence>
<feature type="compositionally biased region" description="Polar residues" evidence="2">
    <location>
        <begin position="77"/>
        <end position="87"/>
    </location>
</feature>
<dbReference type="CDD" id="cd00173">
    <property type="entry name" value="SH2"/>
    <property type="match status" value="1"/>
</dbReference>
<dbReference type="Proteomes" id="UP001162162">
    <property type="component" value="Unassembled WGS sequence"/>
</dbReference>
<feature type="region of interest" description="Disordered" evidence="2">
    <location>
        <begin position="174"/>
        <end position="271"/>
    </location>
</feature>
<feature type="compositionally biased region" description="Low complexity" evidence="2">
    <location>
        <begin position="753"/>
        <end position="763"/>
    </location>
</feature>
<evidence type="ECO:0000313" key="5">
    <source>
        <dbReference type="Proteomes" id="UP001162162"/>
    </source>
</evidence>
<accession>A0AAV8X244</accession>
<dbReference type="SMART" id="SM00252">
    <property type="entry name" value="SH2"/>
    <property type="match status" value="1"/>
</dbReference>
<reference evidence="4" key="1">
    <citation type="journal article" date="2023" name="Insect Mol. Biol.">
        <title>Genome sequencing provides insights into the evolution of gene families encoding plant cell wall-degrading enzymes in longhorned beetles.</title>
        <authorList>
            <person name="Shin N.R."/>
            <person name="Okamura Y."/>
            <person name="Kirsch R."/>
            <person name="Pauchet Y."/>
        </authorList>
    </citation>
    <scope>NUCLEOTIDE SEQUENCE</scope>
    <source>
        <strain evidence="4">AMC_N1</strain>
    </source>
</reference>
<feature type="region of interest" description="Disordered" evidence="2">
    <location>
        <begin position="403"/>
        <end position="424"/>
    </location>
</feature>
<keyword evidence="1" id="KW-0727">SH2 domain</keyword>
<feature type="compositionally biased region" description="Basic and acidic residues" evidence="2">
    <location>
        <begin position="209"/>
        <end position="225"/>
    </location>
</feature>
<feature type="domain" description="SH2" evidence="3">
    <location>
        <begin position="815"/>
        <end position="913"/>
    </location>
</feature>
<organism evidence="4 5">
    <name type="scientific">Aromia moschata</name>
    <dbReference type="NCBI Taxonomy" id="1265417"/>
    <lineage>
        <taxon>Eukaryota</taxon>
        <taxon>Metazoa</taxon>
        <taxon>Ecdysozoa</taxon>
        <taxon>Arthropoda</taxon>
        <taxon>Hexapoda</taxon>
        <taxon>Insecta</taxon>
        <taxon>Pterygota</taxon>
        <taxon>Neoptera</taxon>
        <taxon>Endopterygota</taxon>
        <taxon>Coleoptera</taxon>
        <taxon>Polyphaga</taxon>
        <taxon>Cucujiformia</taxon>
        <taxon>Chrysomeloidea</taxon>
        <taxon>Cerambycidae</taxon>
        <taxon>Cerambycinae</taxon>
        <taxon>Callichromatini</taxon>
        <taxon>Aromia</taxon>
    </lineage>
</organism>
<evidence type="ECO:0000313" key="4">
    <source>
        <dbReference type="EMBL" id="KAJ8933098.1"/>
    </source>
</evidence>
<dbReference type="Gene3D" id="3.30.505.10">
    <property type="entry name" value="SH2 domain"/>
    <property type="match status" value="1"/>
</dbReference>
<proteinExistence type="predicted"/>
<dbReference type="EMBL" id="JAPWTK010001298">
    <property type="protein sequence ID" value="KAJ8933098.1"/>
    <property type="molecule type" value="Genomic_DNA"/>
</dbReference>
<evidence type="ECO:0000256" key="2">
    <source>
        <dbReference type="SAM" id="MobiDB-lite"/>
    </source>
</evidence>
<evidence type="ECO:0000256" key="1">
    <source>
        <dbReference type="PROSITE-ProRule" id="PRU00191"/>
    </source>
</evidence>
<feature type="region of interest" description="Disordered" evidence="2">
    <location>
        <begin position="304"/>
        <end position="323"/>
    </location>
</feature>